<feature type="compositionally biased region" description="Polar residues" evidence="1">
    <location>
        <begin position="472"/>
        <end position="487"/>
    </location>
</feature>
<feature type="region of interest" description="Disordered" evidence="1">
    <location>
        <begin position="309"/>
        <end position="332"/>
    </location>
</feature>
<evidence type="ECO:0000256" key="1">
    <source>
        <dbReference type="SAM" id="MobiDB-lite"/>
    </source>
</evidence>
<dbReference type="STRING" id="1095630.A0A2J6TI48"/>
<name>A0A2J6TI48_9HELO</name>
<sequence length="668" mass="74279">MGEPLSTAAIFAFLNSCFRFAEYAVKLYGVESENGIFVNLIQQVQHDLEETERLLSVPDITKKVKNTPEKWRWIQKSIAAAKASLIEIGKCVEPVRGEQEAYGSATFKTKVKWIFKDHDKLVTRSSHLNSVHLSLQTVLGFLTPLEDSIPQSPAPATDELPTYAEATYLSPWRRLRRAQQQERYHRGDEAKDEDSSNEPTTTQHNLRPSSSMNALAQYSTTFNDIPPSPAANTSFWGPASDRERGDSNGTNPFENMPSGRPTSARRSTVYGHSAEPNFASSLPELPRAQPCYLASRRSTESLAQNQRLSLGTTPRNTSGVPSPNQPSTYHSAGPVNQFDPWVGSADPHPTASPYEIVEMDGSSFPVRPLSAVSTYPPVRAPESNNTYGEPFRRPLSQSLDWTHTSEIPTDTVLPNPNPAPAVPPKIRHDRATHQIEDPTPSRAEEMCSPTFSEAMQPFDQASSPENAPAGPSRTNARGNSTPTTSAASPIADKMKRTPTKKWREANRANYDGEDYGDGLDDYHEDKLRALQKMESQQQIQQSILHENQVQESHEQYQQPFSGRWSGWEAGGPYLTFGHAETKPGPSDPRQNPPVIDITSPTPDPTQQQRSFSDPEVSMPLPPVLDQPEVVPTYDDGYDAPLERTLTVSEMRRRRRQAMTAMMSRQSSI</sequence>
<dbReference type="OrthoDB" id="3798150at2759"/>
<reference evidence="2 3" key="1">
    <citation type="submission" date="2016-04" db="EMBL/GenBank/DDBJ databases">
        <title>A degradative enzymes factory behind the ericoid mycorrhizal symbiosis.</title>
        <authorList>
            <consortium name="DOE Joint Genome Institute"/>
            <person name="Martino E."/>
            <person name="Morin E."/>
            <person name="Grelet G."/>
            <person name="Kuo A."/>
            <person name="Kohler A."/>
            <person name="Daghino S."/>
            <person name="Barry K."/>
            <person name="Choi C."/>
            <person name="Cichocki N."/>
            <person name="Clum A."/>
            <person name="Copeland A."/>
            <person name="Hainaut M."/>
            <person name="Haridas S."/>
            <person name="Labutti K."/>
            <person name="Lindquist E."/>
            <person name="Lipzen A."/>
            <person name="Khouja H.-R."/>
            <person name="Murat C."/>
            <person name="Ohm R."/>
            <person name="Olson A."/>
            <person name="Spatafora J."/>
            <person name="Veneault-Fourrey C."/>
            <person name="Henrissat B."/>
            <person name="Grigoriev I."/>
            <person name="Martin F."/>
            <person name="Perotto S."/>
        </authorList>
    </citation>
    <scope>NUCLEOTIDE SEQUENCE [LARGE SCALE GENOMIC DNA]</scope>
    <source>
        <strain evidence="2 3">E</strain>
    </source>
</reference>
<evidence type="ECO:0000313" key="2">
    <source>
        <dbReference type="EMBL" id="PMD62691.1"/>
    </source>
</evidence>
<dbReference type="EMBL" id="KZ613783">
    <property type="protein sequence ID" value="PMD62691.1"/>
    <property type="molecule type" value="Genomic_DNA"/>
</dbReference>
<feature type="compositionally biased region" description="Polar residues" evidence="1">
    <location>
        <begin position="456"/>
        <end position="465"/>
    </location>
</feature>
<feature type="region of interest" description="Disordered" evidence="1">
    <location>
        <begin position="177"/>
        <end position="283"/>
    </location>
</feature>
<feature type="region of interest" description="Disordered" evidence="1">
    <location>
        <begin position="406"/>
        <end position="429"/>
    </location>
</feature>
<dbReference type="InParanoid" id="A0A2J6TI48"/>
<dbReference type="RefSeq" id="XP_024739595.1">
    <property type="nucleotide sequence ID" value="XM_024886622.1"/>
</dbReference>
<feature type="compositionally biased region" description="Basic and acidic residues" evidence="1">
    <location>
        <begin position="179"/>
        <end position="189"/>
    </location>
</feature>
<feature type="compositionally biased region" description="Polar residues" evidence="1">
    <location>
        <begin position="598"/>
        <end position="611"/>
    </location>
</feature>
<proteinExistence type="predicted"/>
<keyword evidence="3" id="KW-1185">Reference proteome</keyword>
<evidence type="ECO:0000313" key="3">
    <source>
        <dbReference type="Proteomes" id="UP000235371"/>
    </source>
</evidence>
<feature type="compositionally biased region" description="Polar residues" evidence="1">
    <location>
        <begin position="197"/>
        <end position="223"/>
    </location>
</feature>
<dbReference type="AlphaFoldDB" id="A0A2J6TI48"/>
<organism evidence="2 3">
    <name type="scientific">Hyaloscypha bicolor E</name>
    <dbReference type="NCBI Taxonomy" id="1095630"/>
    <lineage>
        <taxon>Eukaryota</taxon>
        <taxon>Fungi</taxon>
        <taxon>Dikarya</taxon>
        <taxon>Ascomycota</taxon>
        <taxon>Pezizomycotina</taxon>
        <taxon>Leotiomycetes</taxon>
        <taxon>Helotiales</taxon>
        <taxon>Hyaloscyphaceae</taxon>
        <taxon>Hyaloscypha</taxon>
        <taxon>Hyaloscypha bicolor</taxon>
    </lineage>
</organism>
<gene>
    <name evidence="2" type="ORF">K444DRAFT_661783</name>
</gene>
<accession>A0A2J6TI48</accession>
<feature type="region of interest" description="Disordered" evidence="1">
    <location>
        <begin position="456"/>
        <end position="508"/>
    </location>
</feature>
<feature type="compositionally biased region" description="Polar residues" evidence="1">
    <location>
        <begin position="309"/>
        <end position="330"/>
    </location>
</feature>
<dbReference type="GeneID" id="36594699"/>
<dbReference type="Proteomes" id="UP000235371">
    <property type="component" value="Unassembled WGS sequence"/>
</dbReference>
<protein>
    <submittedName>
        <fullName evidence="2">Uncharacterized protein</fullName>
    </submittedName>
</protein>
<feature type="region of interest" description="Disordered" evidence="1">
    <location>
        <begin position="575"/>
        <end position="640"/>
    </location>
</feature>